<protein>
    <submittedName>
        <fullName evidence="2">Uncharacterized protein</fullName>
    </submittedName>
</protein>
<comment type="caution">
    <text evidence="2">The sequence shown here is derived from an EMBL/GenBank/DDBJ whole genome shotgun (WGS) entry which is preliminary data.</text>
</comment>
<dbReference type="Proteomes" id="UP000265515">
    <property type="component" value="Unassembled WGS sequence"/>
</dbReference>
<feature type="compositionally biased region" description="Basic and acidic residues" evidence="1">
    <location>
        <begin position="106"/>
        <end position="119"/>
    </location>
</feature>
<feature type="region of interest" description="Disordered" evidence="1">
    <location>
        <begin position="15"/>
        <end position="43"/>
    </location>
</feature>
<feature type="region of interest" description="Disordered" evidence="1">
    <location>
        <begin position="99"/>
        <end position="119"/>
    </location>
</feature>
<dbReference type="OrthoDB" id="1736946at2759"/>
<name>A0A388KE75_CHABU</name>
<feature type="compositionally biased region" description="Basic and acidic residues" evidence="1">
    <location>
        <begin position="31"/>
        <end position="43"/>
    </location>
</feature>
<evidence type="ECO:0000256" key="1">
    <source>
        <dbReference type="SAM" id="MobiDB-lite"/>
    </source>
</evidence>
<evidence type="ECO:0000313" key="3">
    <source>
        <dbReference type="Proteomes" id="UP000265515"/>
    </source>
</evidence>
<evidence type="ECO:0000313" key="2">
    <source>
        <dbReference type="EMBL" id="GBG68362.1"/>
    </source>
</evidence>
<sequence length="173" mass="19033">MYLFLVGVGIAQRQGDLAPKRRERGGKQAGKRREIDGKEAGKTRHEWGKYAEMVYKRKAGNGSGSRGVSVDHPHGSSVDGVSVGVGVFSAERKGGRKFHGVCSGLKGDERRGQDLPGREPNHSTLWAFSEDSGNEEVTDAPFMDAVVKVYCTYTEPNFSLPWQKKRQYSSTGR</sequence>
<dbReference type="Gramene" id="GBG68362">
    <property type="protein sequence ID" value="GBG68362"/>
    <property type="gene ID" value="CBR_g2906"/>
</dbReference>
<dbReference type="EMBL" id="BFEA01000099">
    <property type="protein sequence ID" value="GBG68362.1"/>
    <property type="molecule type" value="Genomic_DNA"/>
</dbReference>
<gene>
    <name evidence="2" type="ORF">CBR_g2906</name>
</gene>
<dbReference type="AlphaFoldDB" id="A0A388KE75"/>
<dbReference type="STRING" id="69332.A0A388KE75"/>
<reference evidence="2 3" key="1">
    <citation type="journal article" date="2018" name="Cell">
        <title>The Chara Genome: Secondary Complexity and Implications for Plant Terrestrialization.</title>
        <authorList>
            <person name="Nishiyama T."/>
            <person name="Sakayama H."/>
            <person name="Vries J.D."/>
            <person name="Buschmann H."/>
            <person name="Saint-Marcoux D."/>
            <person name="Ullrich K.K."/>
            <person name="Haas F.B."/>
            <person name="Vanderstraeten L."/>
            <person name="Becker D."/>
            <person name="Lang D."/>
            <person name="Vosolsobe S."/>
            <person name="Rombauts S."/>
            <person name="Wilhelmsson P.K.I."/>
            <person name="Janitza P."/>
            <person name="Kern R."/>
            <person name="Heyl A."/>
            <person name="Rumpler F."/>
            <person name="Villalobos L.I.A.C."/>
            <person name="Clay J.M."/>
            <person name="Skokan R."/>
            <person name="Toyoda A."/>
            <person name="Suzuki Y."/>
            <person name="Kagoshima H."/>
            <person name="Schijlen E."/>
            <person name="Tajeshwar N."/>
            <person name="Catarino B."/>
            <person name="Hetherington A.J."/>
            <person name="Saltykova A."/>
            <person name="Bonnot C."/>
            <person name="Breuninger H."/>
            <person name="Symeonidi A."/>
            <person name="Radhakrishnan G.V."/>
            <person name="Van Nieuwerburgh F."/>
            <person name="Deforce D."/>
            <person name="Chang C."/>
            <person name="Karol K.G."/>
            <person name="Hedrich R."/>
            <person name="Ulvskov P."/>
            <person name="Glockner G."/>
            <person name="Delwiche C.F."/>
            <person name="Petrasek J."/>
            <person name="Van de Peer Y."/>
            <person name="Friml J."/>
            <person name="Beilby M."/>
            <person name="Dolan L."/>
            <person name="Kohara Y."/>
            <person name="Sugano S."/>
            <person name="Fujiyama A."/>
            <person name="Delaux P.-M."/>
            <person name="Quint M."/>
            <person name="TheiBen G."/>
            <person name="Hagemann M."/>
            <person name="Harholt J."/>
            <person name="Dunand C."/>
            <person name="Zachgo S."/>
            <person name="Langdale J."/>
            <person name="Maumus F."/>
            <person name="Straeten D.V.D."/>
            <person name="Gould S.B."/>
            <person name="Rensing S.A."/>
        </authorList>
    </citation>
    <scope>NUCLEOTIDE SEQUENCE [LARGE SCALE GENOMIC DNA]</scope>
    <source>
        <strain evidence="2 3">S276</strain>
    </source>
</reference>
<accession>A0A388KE75</accession>
<keyword evidence="3" id="KW-1185">Reference proteome</keyword>
<proteinExistence type="predicted"/>
<organism evidence="2 3">
    <name type="scientific">Chara braunii</name>
    <name type="common">Braun's stonewort</name>
    <dbReference type="NCBI Taxonomy" id="69332"/>
    <lineage>
        <taxon>Eukaryota</taxon>
        <taxon>Viridiplantae</taxon>
        <taxon>Streptophyta</taxon>
        <taxon>Charophyceae</taxon>
        <taxon>Charales</taxon>
        <taxon>Characeae</taxon>
        <taxon>Chara</taxon>
    </lineage>
</organism>